<name>M8CEE8_AEGTA</name>
<comment type="similarity">
    <text evidence="3">Belongs to the DEAD box helicase family. DEAH subfamily. DDX11/CHL1 sub-subfamily.</text>
</comment>
<evidence type="ECO:0000256" key="2">
    <source>
        <dbReference type="ARBA" id="ARBA00004123"/>
    </source>
</evidence>
<dbReference type="GO" id="GO:0046872">
    <property type="term" value="F:metal ion binding"/>
    <property type="evidence" value="ECO:0007669"/>
    <property type="project" value="UniProtKB-KW"/>
</dbReference>
<dbReference type="GO" id="GO:0051536">
    <property type="term" value="F:iron-sulfur cluster binding"/>
    <property type="evidence" value="ECO:0007669"/>
    <property type="project" value="UniProtKB-KW"/>
</dbReference>
<feature type="compositionally biased region" description="Acidic residues" evidence="13">
    <location>
        <begin position="174"/>
        <end position="183"/>
    </location>
</feature>
<dbReference type="PANTHER" id="PTHR11472">
    <property type="entry name" value="DNA REPAIR DEAD HELICASE RAD3/XP-D SUBFAMILY MEMBER"/>
    <property type="match status" value="1"/>
</dbReference>
<dbReference type="InterPro" id="IPR013020">
    <property type="entry name" value="Rad3/Chl1-like"/>
</dbReference>
<dbReference type="PANTHER" id="PTHR11472:SF41">
    <property type="entry name" value="ATP-DEPENDENT DNA HELICASE DDX11-RELATED"/>
    <property type="match status" value="1"/>
</dbReference>
<dbReference type="GO" id="GO:0005634">
    <property type="term" value="C:nucleus"/>
    <property type="evidence" value="ECO:0007669"/>
    <property type="project" value="UniProtKB-SubCell"/>
</dbReference>
<dbReference type="InterPro" id="IPR006554">
    <property type="entry name" value="Helicase-like_DEXD_c2"/>
</dbReference>
<dbReference type="NCBIfam" id="TIGR00604">
    <property type="entry name" value="rad3"/>
    <property type="match status" value="1"/>
</dbReference>
<protein>
    <submittedName>
        <fullName evidence="15">Putative ATP-dependent RNA helicase DDX11</fullName>
    </submittedName>
</protein>
<evidence type="ECO:0000256" key="9">
    <source>
        <dbReference type="ARBA" id="ARBA00023004"/>
    </source>
</evidence>
<dbReference type="GO" id="GO:0003678">
    <property type="term" value="F:DNA helicase activity"/>
    <property type="evidence" value="ECO:0007669"/>
    <property type="project" value="InterPro"/>
</dbReference>
<dbReference type="InterPro" id="IPR010614">
    <property type="entry name" value="RAD3-like_helicase_DEAD"/>
</dbReference>
<dbReference type="SMART" id="SM00491">
    <property type="entry name" value="HELICc2"/>
    <property type="match status" value="1"/>
</dbReference>
<feature type="region of interest" description="Disordered" evidence="13">
    <location>
        <begin position="70"/>
        <end position="191"/>
    </location>
</feature>
<dbReference type="InterPro" id="IPR027417">
    <property type="entry name" value="P-loop_NTPase"/>
</dbReference>
<dbReference type="ExpressionAtlas" id="M8CEE8">
    <property type="expression patterns" value="baseline"/>
</dbReference>
<keyword evidence="4" id="KW-0479">Metal-binding</keyword>
<evidence type="ECO:0000256" key="8">
    <source>
        <dbReference type="ARBA" id="ARBA00022840"/>
    </source>
</evidence>
<dbReference type="InterPro" id="IPR002464">
    <property type="entry name" value="DNA/RNA_helicase_DEAH_CS"/>
</dbReference>
<dbReference type="PROSITE" id="PS00690">
    <property type="entry name" value="DEAH_ATP_HELICASE"/>
    <property type="match status" value="1"/>
</dbReference>
<feature type="domain" description="Helicase ATP-binding" evidence="14">
    <location>
        <begin position="8"/>
        <end position="422"/>
    </location>
</feature>
<dbReference type="InterPro" id="IPR006555">
    <property type="entry name" value="ATP-dep_Helicase_C"/>
</dbReference>
<dbReference type="InterPro" id="IPR014001">
    <property type="entry name" value="Helicase_ATP-bd"/>
</dbReference>
<sequence length="860" mass="95010">MPPPPPPRQDFPAFPFAPYPIQSEFMSFLYSALSSGPRALALLESPTGTGKTLSIICSALQWLLDHRDAAPERANGSGPAAAGGEDDDEPDWMRDFTPLPPKKGVRKKSETHPRRRQGTRKVGGSEKSEGTGENDGEEEFLLDEYESDGEEGTRPHAAGKRPHCGGGGGSSSSESEDEEEEEEATPKVYFTSRTHSQLSQFVRELKRTDFSGKLRTVCLGSRKSLCINMDVQKLGSANRINERCLELQKNKKSSKIKAWLIAQESVWLSLIILVEGDNKKGHRTKTSCGCPMLRNRSLQKQFRSEVSDHGALDIEDLAQIGRKVGTCPYYGARDMVRSADLVVLPYQSLLLKSARESLGLNLKNSVVIIDEAHNLADSLTSMYNSKVTSSQLRAVLSHLEAYLNRFQNVLGAGNRRYIQTLTVLTRSFLRCLISNEDCSSAVTSLTINKFLFSLDIDNINIVKLCQYLKESNIIHKVSGYANKLFFTENGAGDLNHGQQHGEGSSITSFQALADFLRSLLYCNDDGRIIVARHKPGGHSEDAYIKFVMLCAEKTFSEVTDDAHAVIMAGGTLQPIEETRLRLFPGLLPSDIKFFSCNHIVPPESILPIAVTCGPSGKKFDFSHSSRSSPTMIEELGRFLCNIVTIVPEGIVMFFSSYDYEKQVYDAWMASGTISKISKKKHVFREPRSSVDVEMILNKYKEAIQSCCSKGSGDTSVNGALLMAVVGGKISEGINFSDGMGRCVVMVGLPYPSPDDMELMETIKHIGNYSSTSSVAGDDESLSRDDECKVEPGFGILRKSGKSGQEYYENLCMKAVNQCIGRAIRHCNAMTNRSKVELALEITCYRWLISVTEVYLTMYPI</sequence>
<evidence type="ECO:0000313" key="15">
    <source>
        <dbReference type="EnsemblPlants" id="EMT32759"/>
    </source>
</evidence>
<reference evidence="15" key="1">
    <citation type="submission" date="2015-06" db="UniProtKB">
        <authorList>
            <consortium name="EnsemblPlants"/>
        </authorList>
    </citation>
    <scope>IDENTIFICATION</scope>
</reference>
<keyword evidence="10" id="KW-0411">Iron-sulfur</keyword>
<dbReference type="Pfam" id="PF13307">
    <property type="entry name" value="Helicase_C_2"/>
    <property type="match status" value="1"/>
</dbReference>
<accession>M8CEE8</accession>
<keyword evidence="9" id="KW-0408">Iron</keyword>
<dbReference type="InterPro" id="IPR014013">
    <property type="entry name" value="Helic_SF1/SF2_ATP-bd_DinG/Rad3"/>
</dbReference>
<keyword evidence="11" id="KW-0413">Isomerase</keyword>
<dbReference type="GO" id="GO:0034085">
    <property type="term" value="P:establishment of sister chromatid cohesion"/>
    <property type="evidence" value="ECO:0007669"/>
    <property type="project" value="TreeGrafter"/>
</dbReference>
<dbReference type="GO" id="GO:0003677">
    <property type="term" value="F:DNA binding"/>
    <property type="evidence" value="ECO:0007669"/>
    <property type="project" value="InterPro"/>
</dbReference>
<evidence type="ECO:0000256" key="10">
    <source>
        <dbReference type="ARBA" id="ARBA00023014"/>
    </source>
</evidence>
<feature type="compositionally biased region" description="Acidic residues" evidence="13">
    <location>
        <begin position="132"/>
        <end position="150"/>
    </location>
</feature>
<evidence type="ECO:0000256" key="6">
    <source>
        <dbReference type="ARBA" id="ARBA00022801"/>
    </source>
</evidence>
<keyword evidence="6" id="KW-0378">Hydrolase</keyword>
<dbReference type="GO" id="GO:0006974">
    <property type="term" value="P:DNA damage response"/>
    <property type="evidence" value="ECO:0007669"/>
    <property type="project" value="UniProtKB-ARBA"/>
</dbReference>
<proteinExistence type="inferred from homology"/>
<comment type="cofactor">
    <cofactor evidence="1">
        <name>[4Fe-4S] cluster</name>
        <dbReference type="ChEBI" id="CHEBI:49883"/>
    </cofactor>
</comment>
<keyword evidence="12" id="KW-0539">Nucleus</keyword>
<organism evidence="15">
    <name type="scientific">Aegilops tauschii</name>
    <name type="common">Tausch's goatgrass</name>
    <name type="synonym">Aegilops squarrosa</name>
    <dbReference type="NCBI Taxonomy" id="37682"/>
    <lineage>
        <taxon>Eukaryota</taxon>
        <taxon>Viridiplantae</taxon>
        <taxon>Streptophyta</taxon>
        <taxon>Embryophyta</taxon>
        <taxon>Tracheophyta</taxon>
        <taxon>Spermatophyta</taxon>
        <taxon>Magnoliopsida</taxon>
        <taxon>Liliopsida</taxon>
        <taxon>Poales</taxon>
        <taxon>Poaceae</taxon>
        <taxon>BOP clade</taxon>
        <taxon>Pooideae</taxon>
        <taxon>Triticodae</taxon>
        <taxon>Triticeae</taxon>
        <taxon>Triticinae</taxon>
        <taxon>Aegilops</taxon>
    </lineage>
</organism>
<dbReference type="AlphaFoldDB" id="M8CEE8"/>
<dbReference type="SMART" id="SM00488">
    <property type="entry name" value="DEXDc2"/>
    <property type="match status" value="1"/>
</dbReference>
<keyword evidence="7" id="KW-0347">Helicase</keyword>
<dbReference type="EnsemblPlants" id="EMT32759">
    <property type="protein sequence ID" value="EMT32759"/>
    <property type="gene ID" value="F775_04205"/>
</dbReference>
<dbReference type="Pfam" id="PF06733">
    <property type="entry name" value="DEAD_2"/>
    <property type="match status" value="1"/>
</dbReference>
<comment type="subcellular location">
    <subcellularLocation>
        <location evidence="2">Nucleus</location>
    </subcellularLocation>
</comment>
<evidence type="ECO:0000256" key="5">
    <source>
        <dbReference type="ARBA" id="ARBA00022741"/>
    </source>
</evidence>
<evidence type="ECO:0000256" key="12">
    <source>
        <dbReference type="ARBA" id="ARBA00023242"/>
    </source>
</evidence>
<keyword evidence="8" id="KW-0067">ATP-binding</keyword>
<evidence type="ECO:0000256" key="7">
    <source>
        <dbReference type="ARBA" id="ARBA00022806"/>
    </source>
</evidence>
<dbReference type="Gene3D" id="3.40.50.300">
    <property type="entry name" value="P-loop containing nucleotide triphosphate hydrolases"/>
    <property type="match status" value="3"/>
</dbReference>
<evidence type="ECO:0000259" key="14">
    <source>
        <dbReference type="PROSITE" id="PS51193"/>
    </source>
</evidence>
<evidence type="ECO:0000256" key="4">
    <source>
        <dbReference type="ARBA" id="ARBA00022723"/>
    </source>
</evidence>
<evidence type="ECO:0000256" key="1">
    <source>
        <dbReference type="ARBA" id="ARBA00001966"/>
    </source>
</evidence>
<dbReference type="GO" id="GO:0006139">
    <property type="term" value="P:nucleobase-containing compound metabolic process"/>
    <property type="evidence" value="ECO:0007669"/>
    <property type="project" value="InterPro"/>
</dbReference>
<dbReference type="InterPro" id="IPR045028">
    <property type="entry name" value="DinG/Rad3-like"/>
</dbReference>
<dbReference type="PROSITE" id="PS51193">
    <property type="entry name" value="HELICASE_ATP_BIND_2"/>
    <property type="match status" value="1"/>
</dbReference>
<evidence type="ECO:0000256" key="3">
    <source>
        <dbReference type="ARBA" id="ARBA00008435"/>
    </source>
</evidence>
<dbReference type="GO" id="GO:0005524">
    <property type="term" value="F:ATP binding"/>
    <property type="evidence" value="ECO:0007669"/>
    <property type="project" value="UniProtKB-KW"/>
</dbReference>
<evidence type="ECO:0000256" key="11">
    <source>
        <dbReference type="ARBA" id="ARBA00023235"/>
    </source>
</evidence>
<dbReference type="SMART" id="SM00487">
    <property type="entry name" value="DEXDc"/>
    <property type="match status" value="1"/>
</dbReference>
<dbReference type="GO" id="GO:0016818">
    <property type="term" value="F:hydrolase activity, acting on acid anhydrides, in phosphorus-containing anhydrides"/>
    <property type="evidence" value="ECO:0007669"/>
    <property type="project" value="InterPro"/>
</dbReference>
<keyword evidence="5" id="KW-0547">Nucleotide-binding</keyword>
<evidence type="ECO:0000256" key="13">
    <source>
        <dbReference type="SAM" id="MobiDB-lite"/>
    </source>
</evidence>
<dbReference type="SUPFAM" id="SSF52540">
    <property type="entry name" value="P-loop containing nucleoside triphosphate hydrolases"/>
    <property type="match status" value="1"/>
</dbReference>